<sequence length="333" mass="37250">MKKLVLIAFMLTALLAGPGAGHAAGKVTELRMNITPAETSVWFVAGREFKRIVEEKTEGRYKVSLFGNEQLSGGDLVKGIEMIFTGVTDLDLHSSINMTGFEPKLTVITMPWLFPKGYESVDELFFNGPGAKYFTDLIEKKNVKVLGFGENGFRQLTNSVRPVRSPADMKQLKIRTPPIAMYVDLFKLFGADPTVMSFSEVFTALQQGTIDGQENPLDTIRAGKIQEVQKYISLWNYSYDPLVLSVSNKVWKKLSDADKAIFLEAGQLACKKQIEESRKLDKQNLELFAKTMEIVTLTDAEAKAFQEAAAPIYKSYKDKLGEDAFKVFGYTFK</sequence>
<dbReference type="NCBIfam" id="NF037995">
    <property type="entry name" value="TRAP_S1"/>
    <property type="match status" value="1"/>
</dbReference>
<comment type="similarity">
    <text evidence="1">Belongs to the bacterial solute-binding protein 7 family.</text>
</comment>
<dbReference type="GO" id="GO:0055085">
    <property type="term" value="P:transmembrane transport"/>
    <property type="evidence" value="ECO:0007669"/>
    <property type="project" value="InterPro"/>
</dbReference>
<dbReference type="InterPro" id="IPR018389">
    <property type="entry name" value="DctP_fam"/>
</dbReference>
<accession>A0A212IW82</accession>
<name>A0A212IW82_9DELT</name>
<evidence type="ECO:0000256" key="1">
    <source>
        <dbReference type="ARBA" id="ARBA00009023"/>
    </source>
</evidence>
<dbReference type="EMBL" id="FLUQ01000001">
    <property type="protein sequence ID" value="SBV91420.1"/>
    <property type="molecule type" value="Genomic_DNA"/>
</dbReference>
<evidence type="ECO:0000256" key="3">
    <source>
        <dbReference type="ARBA" id="ARBA00022729"/>
    </source>
</evidence>
<dbReference type="InterPro" id="IPR038404">
    <property type="entry name" value="TRAP_DctP_sf"/>
</dbReference>
<protein>
    <submittedName>
        <fullName evidence="5">C4-dicarboxylate transport system substrate-binding protein</fullName>
    </submittedName>
</protein>
<dbReference type="NCBIfam" id="TIGR00787">
    <property type="entry name" value="dctP"/>
    <property type="match status" value="1"/>
</dbReference>
<feature type="signal peptide" evidence="4">
    <location>
        <begin position="1"/>
        <end position="23"/>
    </location>
</feature>
<dbReference type="PANTHER" id="PTHR33376">
    <property type="match status" value="1"/>
</dbReference>
<dbReference type="Pfam" id="PF03480">
    <property type="entry name" value="DctP"/>
    <property type="match status" value="1"/>
</dbReference>
<reference evidence="5" key="1">
    <citation type="submission" date="2016-04" db="EMBL/GenBank/DDBJ databases">
        <authorList>
            <person name="Evans L.H."/>
            <person name="Alamgir A."/>
            <person name="Owens N."/>
            <person name="Weber N.D."/>
            <person name="Virtaneva K."/>
            <person name="Barbian K."/>
            <person name="Babar A."/>
            <person name="Rosenke K."/>
        </authorList>
    </citation>
    <scope>NUCLEOTIDE SEQUENCE</scope>
    <source>
        <strain evidence="5">86</strain>
    </source>
</reference>
<keyword evidence="2" id="KW-0813">Transport</keyword>
<dbReference type="InterPro" id="IPR004682">
    <property type="entry name" value="TRAP_DctP"/>
</dbReference>
<dbReference type="Gene3D" id="3.40.190.170">
    <property type="entry name" value="Bacterial extracellular solute-binding protein, family 7"/>
    <property type="match status" value="1"/>
</dbReference>
<evidence type="ECO:0000256" key="4">
    <source>
        <dbReference type="SAM" id="SignalP"/>
    </source>
</evidence>
<organism evidence="5">
    <name type="scientific">uncultured delta proteobacterium</name>
    <dbReference type="NCBI Taxonomy" id="34034"/>
    <lineage>
        <taxon>Bacteria</taxon>
        <taxon>Deltaproteobacteria</taxon>
        <taxon>environmental samples</taxon>
    </lineage>
</organism>
<evidence type="ECO:0000256" key="2">
    <source>
        <dbReference type="ARBA" id="ARBA00022448"/>
    </source>
</evidence>
<dbReference type="PANTHER" id="PTHR33376:SF7">
    <property type="entry name" value="C4-DICARBOXYLATE-BINDING PROTEIN DCTB"/>
    <property type="match status" value="1"/>
</dbReference>
<proteinExistence type="inferred from homology"/>
<dbReference type="AlphaFoldDB" id="A0A212IW82"/>
<evidence type="ECO:0000313" key="5">
    <source>
        <dbReference type="EMBL" id="SBV91420.1"/>
    </source>
</evidence>
<feature type="chain" id="PRO_5012645787" evidence="4">
    <location>
        <begin position="24"/>
        <end position="333"/>
    </location>
</feature>
<gene>
    <name evidence="5" type="ORF">KL86DPRO_10188</name>
</gene>
<dbReference type="GO" id="GO:0030288">
    <property type="term" value="C:outer membrane-bounded periplasmic space"/>
    <property type="evidence" value="ECO:0007669"/>
    <property type="project" value="InterPro"/>
</dbReference>
<keyword evidence="3 4" id="KW-0732">Signal</keyword>
<dbReference type="PIRSF" id="PIRSF006470">
    <property type="entry name" value="DctB"/>
    <property type="match status" value="1"/>
</dbReference>